<name>A0A543AU01_9ACTN</name>
<sequence>MTVGPACDVGPVRIEPLGLAPWTEPAVRLGVVAGSGRPLPVAVVVGHVGVDQPSIEPGGPVAPVQIECLGQVRRGDHPGPVVHPALRHQLPHPGVDHVHAGVRVAPCVQRIGVLVPGFLDVAPIGVPVQSGKRGKYLVVEVPPTQLTNERLRCTVVPGHLPGRHTTEVEEGTEPTGPVPRQVVVPVGVVAAVGHPVLPTAQPLGLTAGDLADRLGLDPAQYGPGVDTGEAVRNPDTFGRRFDVAPTDSRPGSPVRCEHSIVVAAGGGTHLARRDDGDAVEDLQVDPVVPARPAESFLTGDRVSTVVSRHGRRRRAVLVTQSKHLVDDVALAYREVSTEPSYRRSQVEQAVQQESPSVGRHGQVRIDHEHRHHSVEVPTGGGQRRVVVDA</sequence>
<feature type="region of interest" description="Disordered" evidence="1">
    <location>
        <begin position="368"/>
        <end position="389"/>
    </location>
</feature>
<keyword evidence="3" id="KW-1185">Reference proteome</keyword>
<gene>
    <name evidence="2" type="ORF">FB566_1603</name>
</gene>
<reference evidence="2 3" key="1">
    <citation type="submission" date="2019-06" db="EMBL/GenBank/DDBJ databases">
        <title>Sequencing the genomes of 1000 actinobacteria strains.</title>
        <authorList>
            <person name="Klenk H.-P."/>
        </authorList>
    </citation>
    <scope>NUCLEOTIDE SEQUENCE [LARGE SCALE GENOMIC DNA]</scope>
    <source>
        <strain evidence="2 3">DSM 45928</strain>
    </source>
</reference>
<evidence type="ECO:0000256" key="1">
    <source>
        <dbReference type="SAM" id="MobiDB-lite"/>
    </source>
</evidence>
<dbReference type="AlphaFoldDB" id="A0A543AU01"/>
<accession>A0A543AU01</accession>
<comment type="caution">
    <text evidence="2">The sequence shown here is derived from an EMBL/GenBank/DDBJ whole genome shotgun (WGS) entry which is preliminary data.</text>
</comment>
<organism evidence="2 3">
    <name type="scientific">Stackebrandtia endophytica</name>
    <dbReference type="NCBI Taxonomy" id="1496996"/>
    <lineage>
        <taxon>Bacteria</taxon>
        <taxon>Bacillati</taxon>
        <taxon>Actinomycetota</taxon>
        <taxon>Actinomycetes</taxon>
        <taxon>Glycomycetales</taxon>
        <taxon>Glycomycetaceae</taxon>
        <taxon>Stackebrandtia</taxon>
    </lineage>
</organism>
<dbReference type="EMBL" id="VFOW01000001">
    <property type="protein sequence ID" value="TQL76083.1"/>
    <property type="molecule type" value="Genomic_DNA"/>
</dbReference>
<evidence type="ECO:0000313" key="2">
    <source>
        <dbReference type="EMBL" id="TQL76083.1"/>
    </source>
</evidence>
<protein>
    <submittedName>
        <fullName evidence="2">Uncharacterized protein</fullName>
    </submittedName>
</protein>
<dbReference type="InParanoid" id="A0A543AU01"/>
<dbReference type="Proteomes" id="UP000317043">
    <property type="component" value="Unassembled WGS sequence"/>
</dbReference>
<evidence type="ECO:0000313" key="3">
    <source>
        <dbReference type="Proteomes" id="UP000317043"/>
    </source>
</evidence>
<feature type="region of interest" description="Disordered" evidence="1">
    <location>
        <begin position="157"/>
        <end position="179"/>
    </location>
</feature>
<proteinExistence type="predicted"/>